<keyword evidence="2" id="KW-1185">Reference proteome</keyword>
<reference evidence="1" key="1">
    <citation type="submission" date="2023-06" db="EMBL/GenBank/DDBJ databases">
        <title>Genome-scale phylogeny and comparative genomics of the fungal order Sordariales.</title>
        <authorList>
            <consortium name="Lawrence Berkeley National Laboratory"/>
            <person name="Hensen N."/>
            <person name="Bonometti L."/>
            <person name="Westerberg I."/>
            <person name="Brannstrom I.O."/>
            <person name="Guillou S."/>
            <person name="Cros-Aarteil S."/>
            <person name="Calhoun S."/>
            <person name="Haridas S."/>
            <person name="Kuo A."/>
            <person name="Mondo S."/>
            <person name="Pangilinan J."/>
            <person name="Riley R."/>
            <person name="Labutti K."/>
            <person name="Andreopoulos B."/>
            <person name="Lipzen A."/>
            <person name="Chen C."/>
            <person name="Yanf M."/>
            <person name="Daum C."/>
            <person name="Ng V."/>
            <person name="Clum A."/>
            <person name="Steindorff A."/>
            <person name="Ohm R."/>
            <person name="Martin F."/>
            <person name="Silar P."/>
            <person name="Natvig D."/>
            <person name="Lalanne C."/>
            <person name="Gautier V."/>
            <person name="Ament-Velasquez S.L."/>
            <person name="Kruys A."/>
            <person name="Hutchinson M.I."/>
            <person name="Powell A.J."/>
            <person name="Barry K."/>
            <person name="Miller A.N."/>
            <person name="Grigoriev I.V."/>
            <person name="Debuchy R."/>
            <person name="Gladieux P."/>
            <person name="Thoren M.H."/>
            <person name="Johannesson H."/>
        </authorList>
    </citation>
    <scope>NUCLEOTIDE SEQUENCE</scope>
    <source>
        <strain evidence="1">CBS 606.72</strain>
    </source>
</reference>
<accession>A0AA39WK98</accession>
<sequence>MGNALCLCNFVRHLGLSHARCAPDEMSSIRPTLLPVSLGYPNKALLVDFPFSSYVRAYSSWCSSGALHDGVFLNLPAGLRQESLALAIWTLKPPPCSPLESQDRVRLRDEWDIWVPAVPPEHAVLPIVLTCKPL</sequence>
<proteinExistence type="predicted"/>
<dbReference type="Proteomes" id="UP001175000">
    <property type="component" value="Unassembled WGS sequence"/>
</dbReference>
<name>A0AA39WK98_9PEZI</name>
<organism evidence="1 2">
    <name type="scientific">Immersiella caudata</name>
    <dbReference type="NCBI Taxonomy" id="314043"/>
    <lineage>
        <taxon>Eukaryota</taxon>
        <taxon>Fungi</taxon>
        <taxon>Dikarya</taxon>
        <taxon>Ascomycota</taxon>
        <taxon>Pezizomycotina</taxon>
        <taxon>Sordariomycetes</taxon>
        <taxon>Sordariomycetidae</taxon>
        <taxon>Sordariales</taxon>
        <taxon>Lasiosphaeriaceae</taxon>
        <taxon>Immersiella</taxon>
    </lineage>
</organism>
<dbReference type="AlphaFoldDB" id="A0AA39WK98"/>
<evidence type="ECO:0000313" key="1">
    <source>
        <dbReference type="EMBL" id="KAK0616952.1"/>
    </source>
</evidence>
<gene>
    <name evidence="1" type="ORF">B0T14DRAFT_254761</name>
</gene>
<evidence type="ECO:0000313" key="2">
    <source>
        <dbReference type="Proteomes" id="UP001175000"/>
    </source>
</evidence>
<comment type="caution">
    <text evidence="1">The sequence shown here is derived from an EMBL/GenBank/DDBJ whole genome shotgun (WGS) entry which is preliminary data.</text>
</comment>
<dbReference type="EMBL" id="JAULSU010000005">
    <property type="protein sequence ID" value="KAK0616952.1"/>
    <property type="molecule type" value="Genomic_DNA"/>
</dbReference>
<protein>
    <submittedName>
        <fullName evidence="1">Uncharacterized protein</fullName>
    </submittedName>
</protein>